<protein>
    <recommendedName>
        <fullName evidence="9">Transcription factor domain-containing protein</fullName>
    </recommendedName>
</protein>
<name>A0AAV9JSI5_9PEZI</name>
<comment type="caution">
    <text evidence="7">The sequence shown here is derived from an EMBL/GenBank/DDBJ whole genome shotgun (WGS) entry which is preliminary data.</text>
</comment>
<evidence type="ECO:0000256" key="5">
    <source>
        <dbReference type="ARBA" id="ARBA00023242"/>
    </source>
</evidence>
<evidence type="ECO:0000256" key="3">
    <source>
        <dbReference type="ARBA" id="ARBA00023125"/>
    </source>
</evidence>
<reference evidence="7 8" key="1">
    <citation type="submission" date="2021-11" db="EMBL/GenBank/DDBJ databases">
        <title>Black yeast isolated from Biological Soil Crust.</title>
        <authorList>
            <person name="Kurbessoian T."/>
        </authorList>
    </citation>
    <scope>NUCLEOTIDE SEQUENCE [LARGE SCALE GENOMIC DNA]</scope>
    <source>
        <strain evidence="7 8">CCFEE 5522</strain>
    </source>
</reference>
<keyword evidence="3" id="KW-0238">DNA-binding</keyword>
<evidence type="ECO:0000256" key="4">
    <source>
        <dbReference type="ARBA" id="ARBA00023163"/>
    </source>
</evidence>
<dbReference type="GO" id="GO:0000981">
    <property type="term" value="F:DNA-binding transcription factor activity, RNA polymerase II-specific"/>
    <property type="evidence" value="ECO:0007669"/>
    <property type="project" value="TreeGrafter"/>
</dbReference>
<proteinExistence type="predicted"/>
<evidence type="ECO:0000256" key="1">
    <source>
        <dbReference type="ARBA" id="ARBA00004123"/>
    </source>
</evidence>
<sequence length="510" mass="56693">MSCDRMDRECIPSIPKPRKRRTLGETEHSPAAPGPPRLPNGDATSAGDLLRGIDYNYVQMRFTIFRQLTGNFPFVSVQPDADAVFMAANRPITTAAICTVSSAAHPEVQQRLVQAFRLALSSRVILQGQRSIDLFIGLLIYLAWHHNYMSKQQIYQELYLLAGMAADLGLYRQPSNVDNSNMRDAVERDRAYLGCYYLCCSLSVMGFNKPSPLRWTDNLRRCAENVAYSGAQPSDRLLVGITELMRTLEDLEDAFRMESGMKRSTMTHYVDIQTKAINHRLKALKREHRELGGTLGLRAATIHFHHRLLRASEIPDTATLIQCACAIKEHLDDVLARPPITLHQIAIVDWTNLLEVLVLMARVAKPLPSTVGWEAGALSSMLQPEAMLNAVCAHMASAPVGDPLNPRHEAQLQWFTDVCGSIKTRILHEHTQGASTLRGDDSQYDTAHSLGQNHTHIDSHGHLRSVNEPYSSELPMPGAAALADGSAYDSFSLLENGVLDDGFWTKLFNA</sequence>
<evidence type="ECO:0000256" key="2">
    <source>
        <dbReference type="ARBA" id="ARBA00023015"/>
    </source>
</evidence>
<dbReference type="PANTHER" id="PTHR31845">
    <property type="entry name" value="FINGER DOMAIN PROTEIN, PUTATIVE-RELATED"/>
    <property type="match status" value="1"/>
</dbReference>
<feature type="region of interest" description="Disordered" evidence="6">
    <location>
        <begin position="1"/>
        <end position="43"/>
    </location>
</feature>
<evidence type="ECO:0008006" key="9">
    <source>
        <dbReference type="Google" id="ProtNLM"/>
    </source>
</evidence>
<organism evidence="7 8">
    <name type="scientific">Oleoguttula mirabilis</name>
    <dbReference type="NCBI Taxonomy" id="1507867"/>
    <lineage>
        <taxon>Eukaryota</taxon>
        <taxon>Fungi</taxon>
        <taxon>Dikarya</taxon>
        <taxon>Ascomycota</taxon>
        <taxon>Pezizomycotina</taxon>
        <taxon>Dothideomycetes</taxon>
        <taxon>Dothideomycetidae</taxon>
        <taxon>Mycosphaerellales</taxon>
        <taxon>Teratosphaeriaceae</taxon>
        <taxon>Oleoguttula</taxon>
    </lineage>
</organism>
<dbReference type="Proteomes" id="UP001324427">
    <property type="component" value="Unassembled WGS sequence"/>
</dbReference>
<evidence type="ECO:0000256" key="6">
    <source>
        <dbReference type="SAM" id="MobiDB-lite"/>
    </source>
</evidence>
<dbReference type="AlphaFoldDB" id="A0AAV9JSI5"/>
<dbReference type="GO" id="GO:0000976">
    <property type="term" value="F:transcription cis-regulatory region binding"/>
    <property type="evidence" value="ECO:0007669"/>
    <property type="project" value="TreeGrafter"/>
</dbReference>
<dbReference type="GO" id="GO:0005634">
    <property type="term" value="C:nucleus"/>
    <property type="evidence" value="ECO:0007669"/>
    <property type="project" value="UniProtKB-SubCell"/>
</dbReference>
<evidence type="ECO:0000313" key="8">
    <source>
        <dbReference type="Proteomes" id="UP001324427"/>
    </source>
</evidence>
<dbReference type="CDD" id="cd12148">
    <property type="entry name" value="fungal_TF_MHR"/>
    <property type="match status" value="1"/>
</dbReference>
<dbReference type="InterPro" id="IPR051089">
    <property type="entry name" value="prtT"/>
</dbReference>
<keyword evidence="4" id="KW-0804">Transcription</keyword>
<dbReference type="PANTHER" id="PTHR31845:SF10">
    <property type="entry name" value="ZN(II)2CYS6 TRANSCRIPTION FACTOR (EUROFUNG)"/>
    <property type="match status" value="1"/>
</dbReference>
<accession>A0AAV9JSI5</accession>
<keyword evidence="5" id="KW-0539">Nucleus</keyword>
<keyword evidence="8" id="KW-1185">Reference proteome</keyword>
<gene>
    <name evidence="7" type="ORF">LTR36_001139</name>
</gene>
<keyword evidence="2" id="KW-0805">Transcription regulation</keyword>
<evidence type="ECO:0000313" key="7">
    <source>
        <dbReference type="EMBL" id="KAK4547483.1"/>
    </source>
</evidence>
<dbReference type="EMBL" id="JAVFHQ010000011">
    <property type="protein sequence ID" value="KAK4547483.1"/>
    <property type="molecule type" value="Genomic_DNA"/>
</dbReference>
<comment type="subcellular location">
    <subcellularLocation>
        <location evidence="1">Nucleus</location>
    </subcellularLocation>
</comment>
<feature type="compositionally biased region" description="Basic and acidic residues" evidence="6">
    <location>
        <begin position="1"/>
        <end position="10"/>
    </location>
</feature>